<dbReference type="STRING" id="336831.WG68_15925"/>
<dbReference type="AlphaFoldDB" id="A0A0M2V135"/>
<reference evidence="1 2" key="1">
    <citation type="submission" date="2015-03" db="EMBL/GenBank/DDBJ databases">
        <title>Draft genome sequences of two protease-producing strains of Arsukibacterium isolated from two cold and alkaline environments.</title>
        <authorList>
            <person name="Lylloff J.E."/>
            <person name="Skov L.B."/>
            <person name="Jepsen M."/>
            <person name="Hallin P.F."/>
            <person name="Sorensen S.J."/>
            <person name="Stougaard P."/>
            <person name="Glaring M.A."/>
        </authorList>
    </citation>
    <scope>NUCLEOTIDE SEQUENCE [LARGE SCALE GENOMIC DNA]</scope>
    <source>
        <strain evidence="1 2">GCM72</strain>
    </source>
</reference>
<dbReference type="PATRIC" id="fig|336831.14.peg.558"/>
<dbReference type="Proteomes" id="UP000034228">
    <property type="component" value="Unassembled WGS sequence"/>
</dbReference>
<evidence type="ECO:0008006" key="3">
    <source>
        <dbReference type="Google" id="ProtNLM"/>
    </source>
</evidence>
<dbReference type="RefSeq" id="WP_046558718.1">
    <property type="nucleotide sequence ID" value="NZ_LAHO01000017.1"/>
</dbReference>
<accession>A0A0M2V135</accession>
<evidence type="ECO:0000313" key="2">
    <source>
        <dbReference type="Proteomes" id="UP000034228"/>
    </source>
</evidence>
<proteinExistence type="predicted"/>
<dbReference type="OrthoDB" id="5758906at2"/>
<dbReference type="EMBL" id="LAHO01000017">
    <property type="protein sequence ID" value="KKO44316.1"/>
    <property type="molecule type" value="Genomic_DNA"/>
</dbReference>
<keyword evidence="2" id="KW-1185">Reference proteome</keyword>
<comment type="caution">
    <text evidence="1">The sequence shown here is derived from an EMBL/GenBank/DDBJ whole genome shotgun (WGS) entry which is preliminary data.</text>
</comment>
<sequence length="317" mass="34145">MNKLVVGAGILVVAAAAGFYYANSQAENAIKKQIELANQSYAEMAATGLMPAISIGYQDVSANVLSSSYSVSGIDISVAGMGQVATIDKVTAVGLKPQGLSDKGSAQLVGAKMAQPMLAMLPPDMSAFVQGVVLHADYRYQYTPATGELYFSQDTRINDEFSLSYNFSFAKMQELWAFARDMSEKTPEEQQQLSMSDSYMADVVEHLVKGALKNGELVITNNGFIERLVAMGSAQGQMPPLEALQGMALMAITADENLPLAMKESLTTFINQPEKLTVSVNFAEPLSFEAVQSGELMAELQTPEQMIKFANLKMVAN</sequence>
<organism evidence="1 2">
    <name type="scientific">Arsukibacterium ikkense</name>
    <dbReference type="NCBI Taxonomy" id="336831"/>
    <lineage>
        <taxon>Bacteria</taxon>
        <taxon>Pseudomonadati</taxon>
        <taxon>Pseudomonadota</taxon>
        <taxon>Gammaproteobacteria</taxon>
        <taxon>Chromatiales</taxon>
        <taxon>Chromatiaceae</taxon>
        <taxon>Arsukibacterium</taxon>
    </lineage>
</organism>
<evidence type="ECO:0000313" key="1">
    <source>
        <dbReference type="EMBL" id="KKO44316.1"/>
    </source>
</evidence>
<protein>
    <recommendedName>
        <fullName evidence="3">DUF945 domain-containing protein</fullName>
    </recommendedName>
</protein>
<name>A0A0M2V135_9GAMM</name>
<gene>
    <name evidence="1" type="ORF">WG68_15925</name>
</gene>